<evidence type="ECO:0000256" key="1">
    <source>
        <dbReference type="SAM" id="MobiDB-lite"/>
    </source>
</evidence>
<dbReference type="EMBL" id="LAZR01012934">
    <property type="protein sequence ID" value="KKM24395.1"/>
    <property type="molecule type" value="Genomic_DNA"/>
</dbReference>
<feature type="non-terminal residue" evidence="2">
    <location>
        <position position="65"/>
    </location>
</feature>
<reference evidence="2" key="1">
    <citation type="journal article" date="2015" name="Nature">
        <title>Complex archaea that bridge the gap between prokaryotes and eukaryotes.</title>
        <authorList>
            <person name="Spang A."/>
            <person name="Saw J.H."/>
            <person name="Jorgensen S.L."/>
            <person name="Zaremba-Niedzwiedzka K."/>
            <person name="Martijn J."/>
            <person name="Lind A.E."/>
            <person name="van Eijk R."/>
            <person name="Schleper C."/>
            <person name="Guy L."/>
            <person name="Ettema T.J."/>
        </authorList>
    </citation>
    <scope>NUCLEOTIDE SEQUENCE</scope>
</reference>
<evidence type="ECO:0000313" key="2">
    <source>
        <dbReference type="EMBL" id="KKM24395.1"/>
    </source>
</evidence>
<name>A0A0F9L9V2_9ZZZZ</name>
<accession>A0A0F9L9V2</accession>
<gene>
    <name evidence="2" type="ORF">LCGC14_1605570</name>
</gene>
<dbReference type="AlphaFoldDB" id="A0A0F9L9V2"/>
<feature type="region of interest" description="Disordered" evidence="1">
    <location>
        <begin position="27"/>
        <end position="47"/>
    </location>
</feature>
<sequence length="65" mass="6643">MAFVLDVNLRVQQVLGLEKVKAQMTGATGAGVGTGTSKPIPPPVKEKDVKNVKNLGKAAVVTGAN</sequence>
<comment type="caution">
    <text evidence="2">The sequence shown here is derived from an EMBL/GenBank/DDBJ whole genome shotgun (WGS) entry which is preliminary data.</text>
</comment>
<protein>
    <submittedName>
        <fullName evidence="2">Uncharacterized protein</fullName>
    </submittedName>
</protein>
<organism evidence="2">
    <name type="scientific">marine sediment metagenome</name>
    <dbReference type="NCBI Taxonomy" id="412755"/>
    <lineage>
        <taxon>unclassified sequences</taxon>
        <taxon>metagenomes</taxon>
        <taxon>ecological metagenomes</taxon>
    </lineage>
</organism>
<proteinExistence type="predicted"/>